<keyword evidence="1" id="KW-1133">Transmembrane helix</keyword>
<comment type="caution">
    <text evidence="2">The sequence shown here is derived from an EMBL/GenBank/DDBJ whole genome shotgun (WGS) entry which is preliminary data.</text>
</comment>
<keyword evidence="3" id="KW-1185">Reference proteome</keyword>
<evidence type="ECO:0000256" key="1">
    <source>
        <dbReference type="SAM" id="Phobius"/>
    </source>
</evidence>
<dbReference type="EMBL" id="JANAWD010000152">
    <property type="protein sequence ID" value="KAJ3485465.1"/>
    <property type="molecule type" value="Genomic_DNA"/>
</dbReference>
<feature type="transmembrane region" description="Helical" evidence="1">
    <location>
        <begin position="33"/>
        <end position="56"/>
    </location>
</feature>
<keyword evidence="1" id="KW-0472">Membrane</keyword>
<dbReference type="Proteomes" id="UP001212997">
    <property type="component" value="Unassembled WGS sequence"/>
</dbReference>
<organism evidence="2 3">
    <name type="scientific">Meripilus lineatus</name>
    <dbReference type="NCBI Taxonomy" id="2056292"/>
    <lineage>
        <taxon>Eukaryota</taxon>
        <taxon>Fungi</taxon>
        <taxon>Dikarya</taxon>
        <taxon>Basidiomycota</taxon>
        <taxon>Agaricomycotina</taxon>
        <taxon>Agaricomycetes</taxon>
        <taxon>Polyporales</taxon>
        <taxon>Meripilaceae</taxon>
        <taxon>Meripilus</taxon>
    </lineage>
</organism>
<keyword evidence="1" id="KW-0812">Transmembrane</keyword>
<accession>A0AAD5V5V3</accession>
<evidence type="ECO:0000313" key="3">
    <source>
        <dbReference type="Proteomes" id="UP001212997"/>
    </source>
</evidence>
<dbReference type="AlphaFoldDB" id="A0AAD5V5V3"/>
<gene>
    <name evidence="2" type="ORF">NLI96_g4935</name>
</gene>
<sequence>MAPSPTDSFPFYSGPSATLPGITSSQPDNPVGLFIVLLLLAIFFAGGTCVFIWKLYVRGPAYSKRPIRPLVEEDEDSLGKVSPPKQFVLPSLLYSKDFTVLSTSPEKKRRSIFDYLPTMFKRDSRNAILETPSTDKEGEFVLVEAPIPGGDVPSIIVSTCSPSVRKLDIGPSVSSDSLQVPSGRFVAPRPTPPVLLQQPQQPQTPTRPHPLRIIGDYNNRSGYQCSWVQDEGLQLYIGAETRTRTRTGKGQRNKQRFFIWWKGERASEEWRKELENDAESCEVYVRQQLQACIPESIYASSMSSH</sequence>
<evidence type="ECO:0000313" key="2">
    <source>
        <dbReference type="EMBL" id="KAJ3485465.1"/>
    </source>
</evidence>
<proteinExistence type="predicted"/>
<reference evidence="2" key="1">
    <citation type="submission" date="2022-07" db="EMBL/GenBank/DDBJ databases">
        <title>Genome Sequence of Physisporinus lineatus.</title>
        <authorList>
            <person name="Buettner E."/>
        </authorList>
    </citation>
    <scope>NUCLEOTIDE SEQUENCE</scope>
    <source>
        <strain evidence="2">VT162</strain>
    </source>
</reference>
<name>A0AAD5V5V3_9APHY</name>
<protein>
    <submittedName>
        <fullName evidence="2">Uncharacterized protein</fullName>
    </submittedName>
</protein>